<dbReference type="InterPro" id="IPR050570">
    <property type="entry name" value="Cell_wall_metabolism_enzyme"/>
</dbReference>
<dbReference type="GO" id="GO:0004222">
    <property type="term" value="F:metalloendopeptidase activity"/>
    <property type="evidence" value="ECO:0007669"/>
    <property type="project" value="TreeGrafter"/>
</dbReference>
<dbReference type="InterPro" id="IPR011055">
    <property type="entry name" value="Dup_hybrid_motif"/>
</dbReference>
<comment type="similarity">
    <text evidence="1">Belongs to the E.coli NlpD/Haemophilus LppB family.</text>
</comment>
<dbReference type="PANTHER" id="PTHR21666:SF263">
    <property type="entry name" value="MUREIN HYDROLASE ACTIVATOR NLPD"/>
    <property type="match status" value="1"/>
</dbReference>
<evidence type="ECO:0000313" key="4">
    <source>
        <dbReference type="EMBL" id="TCV01567.1"/>
    </source>
</evidence>
<dbReference type="GO" id="GO:0009279">
    <property type="term" value="C:cell outer membrane"/>
    <property type="evidence" value="ECO:0007669"/>
    <property type="project" value="TreeGrafter"/>
</dbReference>
<evidence type="ECO:0000256" key="2">
    <source>
        <dbReference type="SAM" id="Phobius"/>
    </source>
</evidence>
<dbReference type="Proteomes" id="UP000294692">
    <property type="component" value="Unassembled WGS sequence"/>
</dbReference>
<feature type="domain" description="LysM" evidence="3">
    <location>
        <begin position="78"/>
        <end position="122"/>
    </location>
</feature>
<keyword evidence="2" id="KW-0812">Transmembrane</keyword>
<dbReference type="CDD" id="cd12797">
    <property type="entry name" value="M23_peptidase"/>
    <property type="match status" value="1"/>
</dbReference>
<evidence type="ECO:0000313" key="5">
    <source>
        <dbReference type="Proteomes" id="UP000294692"/>
    </source>
</evidence>
<keyword evidence="5" id="KW-1185">Reference proteome</keyword>
<feature type="transmembrane region" description="Helical" evidence="2">
    <location>
        <begin position="12"/>
        <end position="31"/>
    </location>
</feature>
<gene>
    <name evidence="4" type="ORF">EV686_102280</name>
</gene>
<dbReference type="PROSITE" id="PS51782">
    <property type="entry name" value="LYSM"/>
    <property type="match status" value="1"/>
</dbReference>
<dbReference type="Pfam" id="PF01551">
    <property type="entry name" value="Peptidase_M23"/>
    <property type="match status" value="1"/>
</dbReference>
<organism evidence="4 5">
    <name type="scientific">Paracandidimonas soli</name>
    <dbReference type="NCBI Taxonomy" id="1917182"/>
    <lineage>
        <taxon>Bacteria</taxon>
        <taxon>Pseudomonadati</taxon>
        <taxon>Pseudomonadota</taxon>
        <taxon>Betaproteobacteria</taxon>
        <taxon>Burkholderiales</taxon>
        <taxon>Alcaligenaceae</taxon>
        <taxon>Paracandidimonas</taxon>
    </lineage>
</organism>
<dbReference type="CDD" id="cd00118">
    <property type="entry name" value="LysM"/>
    <property type="match status" value="1"/>
</dbReference>
<dbReference type="SUPFAM" id="SSF51261">
    <property type="entry name" value="Duplicated hybrid motif"/>
    <property type="match status" value="1"/>
</dbReference>
<dbReference type="PANTHER" id="PTHR21666">
    <property type="entry name" value="PEPTIDASE-RELATED"/>
    <property type="match status" value="1"/>
</dbReference>
<dbReference type="EMBL" id="SMBX01000002">
    <property type="protein sequence ID" value="TCV01567.1"/>
    <property type="molecule type" value="Genomic_DNA"/>
</dbReference>
<accession>A0A4R3V8Q9</accession>
<dbReference type="InterPro" id="IPR036779">
    <property type="entry name" value="LysM_dom_sf"/>
</dbReference>
<keyword evidence="2" id="KW-0472">Membrane</keyword>
<keyword evidence="2" id="KW-1133">Transmembrane helix</keyword>
<dbReference type="Gene3D" id="3.10.350.10">
    <property type="entry name" value="LysM domain"/>
    <property type="match status" value="1"/>
</dbReference>
<dbReference type="Pfam" id="PF01476">
    <property type="entry name" value="LysM"/>
    <property type="match status" value="1"/>
</dbReference>
<reference evidence="4 5" key="1">
    <citation type="submission" date="2019-03" db="EMBL/GenBank/DDBJ databases">
        <title>Genomic Encyclopedia of Type Strains, Phase IV (KMG-IV): sequencing the most valuable type-strain genomes for metagenomic binning, comparative biology and taxonomic classification.</title>
        <authorList>
            <person name="Goeker M."/>
        </authorList>
    </citation>
    <scope>NUCLEOTIDE SEQUENCE [LARGE SCALE GENOMIC DNA]</scope>
    <source>
        <strain evidence="4 5">DSM 100048</strain>
    </source>
</reference>
<proteinExistence type="inferred from homology"/>
<protein>
    <submittedName>
        <fullName evidence="4">Murein DD-endopeptidase MepM/ murein hydrolase activator NlpD</fullName>
    </submittedName>
</protein>
<comment type="caution">
    <text evidence="4">The sequence shown here is derived from an EMBL/GenBank/DDBJ whole genome shotgun (WGS) entry which is preliminary data.</text>
</comment>
<sequence>METGNGERFLVIFWFANVILRLLPVSSLSFFRFSPCVAAPRGGLSALHLRSLRLCLAAVCLALLAACGTTGQKAVGPGQYRVVAGDTLTQIARKHGQSVDSLMRMNNLRNPNNIKVGQVLRVGSASSGPAASGSLPDAGSGTVVRGQRQAPAAAVPRTTIGLAWPAEGSAVRSSTGPSPHGVYISNKAGTPVKAVAAGTVVYSGNGLRGYGNLIIVRHASDYISVYAHNRSLAVSEGQSVKQGQKVAEMGSTDINRTVLYFELRYNGKAVDAMRYLPKR</sequence>
<dbReference type="InterPro" id="IPR018392">
    <property type="entry name" value="LysM"/>
</dbReference>
<dbReference type="InterPro" id="IPR016047">
    <property type="entry name" value="M23ase_b-sheet_dom"/>
</dbReference>
<evidence type="ECO:0000259" key="3">
    <source>
        <dbReference type="PROSITE" id="PS51782"/>
    </source>
</evidence>
<name>A0A4R3V8Q9_9BURK</name>
<dbReference type="SMART" id="SM00257">
    <property type="entry name" value="LysM"/>
    <property type="match status" value="1"/>
</dbReference>
<dbReference type="AlphaFoldDB" id="A0A4R3V8Q9"/>
<keyword evidence="4" id="KW-0378">Hydrolase</keyword>
<dbReference type="Gene3D" id="2.70.70.10">
    <property type="entry name" value="Glucose Permease (Domain IIA)"/>
    <property type="match status" value="1"/>
</dbReference>
<evidence type="ECO:0000256" key="1">
    <source>
        <dbReference type="ARBA" id="ARBA00038420"/>
    </source>
</evidence>
<dbReference type="GO" id="GO:0032153">
    <property type="term" value="C:cell division site"/>
    <property type="evidence" value="ECO:0007669"/>
    <property type="project" value="TreeGrafter"/>
</dbReference>